<evidence type="ECO:0000313" key="2">
    <source>
        <dbReference type="Proteomes" id="UP000003136"/>
    </source>
</evidence>
<dbReference type="STRING" id="483218.BACPEC_02411"/>
<evidence type="ECO:0000313" key="1">
    <source>
        <dbReference type="EMBL" id="EEC55904.1"/>
    </source>
</evidence>
<accession>B7AUL3</accession>
<proteinExistence type="predicted"/>
<name>B7AUL3_9FIRM</name>
<protein>
    <submittedName>
        <fullName evidence="1">Uncharacterized protein</fullName>
    </submittedName>
</protein>
<comment type="caution">
    <text evidence="1">The sequence shown here is derived from an EMBL/GenBank/DDBJ whole genome shotgun (WGS) entry which is preliminary data.</text>
</comment>
<dbReference type="Proteomes" id="UP000003136">
    <property type="component" value="Unassembled WGS sequence"/>
</dbReference>
<keyword evidence="2" id="KW-1185">Reference proteome</keyword>
<dbReference type="AlphaFoldDB" id="B7AUL3"/>
<dbReference type="HOGENOM" id="CLU_2931697_0_0_9"/>
<reference evidence="1 2" key="2">
    <citation type="submission" date="2008-11" db="EMBL/GenBank/DDBJ databases">
        <authorList>
            <person name="Fulton L."/>
            <person name="Clifton S."/>
            <person name="Fulton B."/>
            <person name="Xu J."/>
            <person name="Minx P."/>
            <person name="Pepin K.H."/>
            <person name="Johnson M."/>
            <person name="Bhonagiri V."/>
            <person name="Nash W.E."/>
            <person name="Mardis E.R."/>
            <person name="Wilson R.K."/>
        </authorList>
    </citation>
    <scope>NUCLEOTIDE SEQUENCE [LARGE SCALE GENOMIC DNA]</scope>
    <source>
        <strain evidence="1 2">ATCC 43243</strain>
    </source>
</reference>
<organism evidence="1 2">
    <name type="scientific">[Bacteroides] pectinophilus ATCC 43243</name>
    <dbReference type="NCBI Taxonomy" id="483218"/>
    <lineage>
        <taxon>Bacteria</taxon>
        <taxon>Bacillati</taxon>
        <taxon>Bacillota</taxon>
        <taxon>Clostridia</taxon>
        <taxon>Eubacteriales</taxon>
    </lineage>
</organism>
<dbReference type="EMBL" id="ABVQ01000037">
    <property type="protein sequence ID" value="EEC55904.1"/>
    <property type="molecule type" value="Genomic_DNA"/>
</dbReference>
<reference evidence="1 2" key="1">
    <citation type="submission" date="2008-11" db="EMBL/GenBank/DDBJ databases">
        <title>Draft genome sequence of Bacteroides pectinophilus (ATCC 43243).</title>
        <authorList>
            <person name="Sudarsanam P."/>
            <person name="Ley R."/>
            <person name="Guruge J."/>
            <person name="Turnbaugh P.J."/>
            <person name="Mahowald M."/>
            <person name="Liep D."/>
            <person name="Gordon J."/>
        </authorList>
    </citation>
    <scope>NUCLEOTIDE SEQUENCE [LARGE SCALE GENOMIC DNA]</scope>
    <source>
        <strain evidence="1 2">ATCC 43243</strain>
    </source>
</reference>
<gene>
    <name evidence="1" type="ORF">BACPEC_02411</name>
</gene>
<sequence>MCSYTRKLLEEYFPDFVHNPYFDVRGEENVPRFQSLAVWLFKILYRTRLLTPFAIVYTRL</sequence>